<feature type="transmembrane region" description="Helical" evidence="5">
    <location>
        <begin position="179"/>
        <end position="205"/>
    </location>
</feature>
<keyword evidence="5" id="KW-0812">Transmembrane</keyword>
<gene>
    <name evidence="7" type="ORF">NSCI0253_LOCUS9409</name>
</gene>
<dbReference type="Gene3D" id="3.30.40.10">
    <property type="entry name" value="Zinc/RING finger domain, C3HC4 (zinc finger)"/>
    <property type="match status" value="1"/>
</dbReference>
<name>A0A7S1EZK6_NOCSC</name>
<sequence length="294" mass="32681">MAEAARHLLRAASASQMQPPDTLSIAAPTSDAAPLIDGQIPRSTTRRQWVRDQVQQRVFQVLIGRFLVPGIILFTFLFLLSCFFAYVWSLACVAFITQWRKPCDQPLKYYMLMHFLAWCAMQVISPKLLECFPGRPFAAAVTAYIPCLGVMVWGVHMVYSCETCFVTNPGLFYPTRNLIFMQIVYSITMTITFGCGVAAVILFLLSLGDDFSPGCVEAVKKLPQISVDSPELIDPEDGLVMDCTICLANLSTVNGQVILKTPCGHYFHDSCLLTWCKNHMDCPICRADVGIEGP</sequence>
<keyword evidence="5" id="KW-1133">Transmembrane helix</keyword>
<dbReference type="AlphaFoldDB" id="A0A7S1EZK6"/>
<dbReference type="GO" id="GO:0006511">
    <property type="term" value="P:ubiquitin-dependent protein catabolic process"/>
    <property type="evidence" value="ECO:0007669"/>
    <property type="project" value="TreeGrafter"/>
</dbReference>
<evidence type="ECO:0000256" key="5">
    <source>
        <dbReference type="SAM" id="Phobius"/>
    </source>
</evidence>
<dbReference type="GO" id="GO:0005634">
    <property type="term" value="C:nucleus"/>
    <property type="evidence" value="ECO:0007669"/>
    <property type="project" value="TreeGrafter"/>
</dbReference>
<evidence type="ECO:0000256" key="4">
    <source>
        <dbReference type="PROSITE-ProRule" id="PRU00175"/>
    </source>
</evidence>
<evidence type="ECO:0000259" key="6">
    <source>
        <dbReference type="PROSITE" id="PS50089"/>
    </source>
</evidence>
<evidence type="ECO:0000313" key="7">
    <source>
        <dbReference type="EMBL" id="CAD8835061.1"/>
    </source>
</evidence>
<dbReference type="PROSITE" id="PS50089">
    <property type="entry name" value="ZF_RING_2"/>
    <property type="match status" value="1"/>
</dbReference>
<dbReference type="InterPro" id="IPR051834">
    <property type="entry name" value="RING_finger_E3_ligase"/>
</dbReference>
<keyword evidence="3" id="KW-0862">Zinc</keyword>
<evidence type="ECO:0000256" key="2">
    <source>
        <dbReference type="ARBA" id="ARBA00022771"/>
    </source>
</evidence>
<accession>A0A7S1EZK6</accession>
<evidence type="ECO:0000256" key="1">
    <source>
        <dbReference type="ARBA" id="ARBA00022723"/>
    </source>
</evidence>
<keyword evidence="2 4" id="KW-0863">Zinc-finger</keyword>
<proteinExistence type="predicted"/>
<dbReference type="InterPro" id="IPR011016">
    <property type="entry name" value="Znf_RING-CH"/>
</dbReference>
<dbReference type="Pfam" id="PF13639">
    <property type="entry name" value="zf-RING_2"/>
    <property type="match status" value="1"/>
</dbReference>
<dbReference type="InterPro" id="IPR001841">
    <property type="entry name" value="Znf_RING"/>
</dbReference>
<dbReference type="EMBL" id="HBFQ01013523">
    <property type="protein sequence ID" value="CAD8835061.1"/>
    <property type="molecule type" value="Transcribed_RNA"/>
</dbReference>
<dbReference type="SMART" id="SM00184">
    <property type="entry name" value="RING"/>
    <property type="match status" value="1"/>
</dbReference>
<feature type="transmembrane region" description="Helical" evidence="5">
    <location>
        <begin position="66"/>
        <end position="87"/>
    </location>
</feature>
<feature type="transmembrane region" description="Helical" evidence="5">
    <location>
        <begin position="137"/>
        <end position="159"/>
    </location>
</feature>
<organism evidence="7">
    <name type="scientific">Noctiluca scintillans</name>
    <name type="common">Sea sparkle</name>
    <name type="synonym">Red tide dinoflagellate</name>
    <dbReference type="NCBI Taxonomy" id="2966"/>
    <lineage>
        <taxon>Eukaryota</taxon>
        <taxon>Sar</taxon>
        <taxon>Alveolata</taxon>
        <taxon>Dinophyceae</taxon>
        <taxon>Noctilucales</taxon>
        <taxon>Noctilucaceae</taxon>
        <taxon>Noctiluca</taxon>
    </lineage>
</organism>
<protein>
    <recommendedName>
        <fullName evidence="6">RING-type domain-containing protein</fullName>
    </recommendedName>
</protein>
<feature type="transmembrane region" description="Helical" evidence="5">
    <location>
        <begin position="107"/>
        <end position="125"/>
    </location>
</feature>
<dbReference type="GO" id="GO:0061630">
    <property type="term" value="F:ubiquitin protein ligase activity"/>
    <property type="evidence" value="ECO:0007669"/>
    <property type="project" value="TreeGrafter"/>
</dbReference>
<keyword evidence="1" id="KW-0479">Metal-binding</keyword>
<dbReference type="PANTHER" id="PTHR45931">
    <property type="entry name" value="SI:CH211-59O9.10"/>
    <property type="match status" value="1"/>
</dbReference>
<reference evidence="7" key="1">
    <citation type="submission" date="2021-01" db="EMBL/GenBank/DDBJ databases">
        <authorList>
            <person name="Corre E."/>
            <person name="Pelletier E."/>
            <person name="Niang G."/>
            <person name="Scheremetjew M."/>
            <person name="Finn R."/>
            <person name="Kale V."/>
            <person name="Holt S."/>
            <person name="Cochrane G."/>
            <person name="Meng A."/>
            <person name="Brown T."/>
            <person name="Cohen L."/>
        </authorList>
    </citation>
    <scope>NUCLEOTIDE SEQUENCE</scope>
</reference>
<feature type="domain" description="RING-type" evidence="6">
    <location>
        <begin position="243"/>
        <end position="286"/>
    </location>
</feature>
<dbReference type="PANTHER" id="PTHR45931:SF3">
    <property type="entry name" value="RING ZINC FINGER-CONTAINING PROTEIN"/>
    <property type="match status" value="1"/>
</dbReference>
<dbReference type="SMART" id="SM00744">
    <property type="entry name" value="RINGv"/>
    <property type="match status" value="1"/>
</dbReference>
<dbReference type="SUPFAM" id="SSF57850">
    <property type="entry name" value="RING/U-box"/>
    <property type="match status" value="1"/>
</dbReference>
<evidence type="ECO:0000256" key="3">
    <source>
        <dbReference type="ARBA" id="ARBA00022833"/>
    </source>
</evidence>
<dbReference type="GO" id="GO:0008270">
    <property type="term" value="F:zinc ion binding"/>
    <property type="evidence" value="ECO:0007669"/>
    <property type="project" value="UniProtKB-KW"/>
</dbReference>
<dbReference type="InterPro" id="IPR013083">
    <property type="entry name" value="Znf_RING/FYVE/PHD"/>
</dbReference>
<keyword evidence="5" id="KW-0472">Membrane</keyword>